<comment type="subunit">
    <text evidence="7">Part of the 30S ribosomal subunit. Contacts protein S5. The interaction surface between S4 and S5 is involved in control of translational fidelity.</text>
</comment>
<dbReference type="Pfam" id="PF01479">
    <property type="entry name" value="S4"/>
    <property type="match status" value="1"/>
</dbReference>
<evidence type="ECO:0000256" key="9">
    <source>
        <dbReference type="SAM" id="MobiDB-lite"/>
    </source>
</evidence>
<dbReference type="GO" id="GO:0015935">
    <property type="term" value="C:small ribosomal subunit"/>
    <property type="evidence" value="ECO:0007669"/>
    <property type="project" value="InterPro"/>
</dbReference>
<sequence>MTRIIKSKYKISRRLGVSLWGSAKDPVATKNYPPGQHGSKGLKKPSDYGTQLRAKQKLKGYYGAITENQFRKIFKEASRLKGDVGENLVGLLERRLDAMVYRLNFGSTIFAARQLVSHKHIKVNGRVVNIASYSLKIGDEIELAEASKNIPVVAASIEKMERSIPDYIEFNTETKKAKLLRFPKLSEVPYAVVMEPNLVIEYYSR</sequence>
<dbReference type="InterPro" id="IPR022801">
    <property type="entry name" value="Ribosomal_uS4"/>
</dbReference>
<dbReference type="NCBIfam" id="NF003717">
    <property type="entry name" value="PRK05327.1"/>
    <property type="match status" value="1"/>
</dbReference>
<evidence type="ECO:0000256" key="4">
    <source>
        <dbReference type="ARBA" id="ARBA00022980"/>
    </source>
</evidence>
<feature type="domain" description="RNA-binding S4" evidence="10">
    <location>
        <begin position="94"/>
        <end position="158"/>
    </location>
</feature>
<dbReference type="NCBIfam" id="TIGR01017">
    <property type="entry name" value="rpsD_bact"/>
    <property type="match status" value="1"/>
</dbReference>
<dbReference type="SMART" id="SM00363">
    <property type="entry name" value="S4"/>
    <property type="match status" value="1"/>
</dbReference>
<dbReference type="InterPro" id="IPR002942">
    <property type="entry name" value="S4_RNA-bd"/>
</dbReference>
<evidence type="ECO:0000256" key="6">
    <source>
        <dbReference type="ARBA" id="ARBA00035254"/>
    </source>
</evidence>
<feature type="domain" description="Small ribosomal subunit protein uS4 N-terminal" evidence="11">
    <location>
        <begin position="3"/>
        <end position="93"/>
    </location>
</feature>
<keyword evidence="2 7" id="KW-0699">rRNA-binding</keyword>
<comment type="function">
    <text evidence="7">One of the primary rRNA binding proteins, it binds directly to 16S rRNA where it nucleates assembly of the body of the 30S subunit.</text>
</comment>
<dbReference type="InterPro" id="IPR005709">
    <property type="entry name" value="Ribosomal_uS4_bac-type"/>
</dbReference>
<evidence type="ECO:0000256" key="8">
    <source>
        <dbReference type="RuleBase" id="RU003699"/>
    </source>
</evidence>
<dbReference type="Proteomes" id="UP000033358">
    <property type="component" value="Unassembled WGS sequence"/>
</dbReference>
<evidence type="ECO:0000256" key="3">
    <source>
        <dbReference type="ARBA" id="ARBA00022884"/>
    </source>
</evidence>
<dbReference type="Gene3D" id="1.10.1050.10">
    <property type="entry name" value="Ribosomal Protein S4 Delta 41, Chain A, domain 1"/>
    <property type="match status" value="1"/>
</dbReference>
<dbReference type="SUPFAM" id="SSF55174">
    <property type="entry name" value="Alpha-L RNA-binding motif"/>
    <property type="match status" value="1"/>
</dbReference>
<keyword evidence="13" id="KW-1185">Reference proteome</keyword>
<gene>
    <name evidence="7 12" type="primary">rpsD</name>
    <name evidence="12" type="ORF">SZ25_00328</name>
</gene>
<dbReference type="HAMAP" id="MF_01306_B">
    <property type="entry name" value="Ribosomal_uS4_B"/>
    <property type="match status" value="1"/>
</dbReference>
<organism evidence="12 13">
    <name type="scientific">Candidatus Arcanibacter lacustris</name>
    <dbReference type="NCBI Taxonomy" id="1607817"/>
    <lineage>
        <taxon>Bacteria</taxon>
        <taxon>Pseudomonadati</taxon>
        <taxon>Pseudomonadota</taxon>
        <taxon>Alphaproteobacteria</taxon>
        <taxon>Rickettsiales</taxon>
        <taxon>Candidatus Arcanibacter</taxon>
    </lineage>
</organism>
<dbReference type="PROSITE" id="PS00632">
    <property type="entry name" value="RIBOSOMAL_S4"/>
    <property type="match status" value="1"/>
</dbReference>
<dbReference type="PATRIC" id="fig|1607817.3.peg.326"/>
<dbReference type="AlphaFoldDB" id="A0A0F5MP71"/>
<proteinExistence type="inferred from homology"/>
<dbReference type="SMART" id="SM01390">
    <property type="entry name" value="Ribosomal_S4"/>
    <property type="match status" value="1"/>
</dbReference>
<feature type="region of interest" description="Disordered" evidence="9">
    <location>
        <begin position="28"/>
        <end position="47"/>
    </location>
</feature>
<evidence type="ECO:0000256" key="5">
    <source>
        <dbReference type="ARBA" id="ARBA00023274"/>
    </source>
</evidence>
<dbReference type="InterPro" id="IPR018079">
    <property type="entry name" value="Ribosomal_uS4_CS"/>
</dbReference>
<dbReference type="GO" id="GO:0006412">
    <property type="term" value="P:translation"/>
    <property type="evidence" value="ECO:0007669"/>
    <property type="project" value="UniProtKB-UniRule"/>
</dbReference>
<evidence type="ECO:0000256" key="7">
    <source>
        <dbReference type="HAMAP-Rule" id="MF_01306"/>
    </source>
</evidence>
<dbReference type="Pfam" id="PF00163">
    <property type="entry name" value="Ribosomal_S4"/>
    <property type="match status" value="1"/>
</dbReference>
<evidence type="ECO:0000256" key="1">
    <source>
        <dbReference type="ARBA" id="ARBA00007465"/>
    </source>
</evidence>
<evidence type="ECO:0000259" key="10">
    <source>
        <dbReference type="SMART" id="SM00363"/>
    </source>
</evidence>
<keyword evidence="3 7" id="KW-0694">RNA-binding</keyword>
<dbReference type="GO" id="GO:0019843">
    <property type="term" value="F:rRNA binding"/>
    <property type="evidence" value="ECO:0007669"/>
    <property type="project" value="UniProtKB-UniRule"/>
</dbReference>
<dbReference type="EMBL" id="JYHA01000051">
    <property type="protein sequence ID" value="KKB96585.1"/>
    <property type="molecule type" value="Genomic_DNA"/>
</dbReference>
<evidence type="ECO:0000259" key="11">
    <source>
        <dbReference type="SMART" id="SM01390"/>
    </source>
</evidence>
<reference evidence="12 13" key="1">
    <citation type="submission" date="2015-02" db="EMBL/GenBank/DDBJ databases">
        <title>Single cell genomics of a rare environmental alphaproteobacterium provides unique insights into Rickettsiaceae evolution.</title>
        <authorList>
            <person name="Martijn J."/>
            <person name="Schulz F."/>
            <person name="Zaremba-Niedzwiedzka K."/>
            <person name="Viklund J."/>
            <person name="Stepanauskas R."/>
            <person name="Andersson S.G.E."/>
            <person name="Horn M."/>
            <person name="Guy L."/>
            <person name="Ettema T.J.G."/>
        </authorList>
    </citation>
    <scope>NUCLEOTIDE SEQUENCE [LARGE SCALE GENOMIC DNA]</scope>
    <source>
        <strain evidence="12 13">SCGC AAA041-L04</strain>
    </source>
</reference>
<keyword evidence="4 7" id="KW-0689">Ribosomal protein</keyword>
<dbReference type="PANTHER" id="PTHR11831">
    <property type="entry name" value="30S 40S RIBOSOMAL PROTEIN"/>
    <property type="match status" value="1"/>
</dbReference>
<evidence type="ECO:0000256" key="2">
    <source>
        <dbReference type="ARBA" id="ARBA00022730"/>
    </source>
</evidence>
<comment type="caution">
    <text evidence="12">The sequence shown here is derived from an EMBL/GenBank/DDBJ whole genome shotgun (WGS) entry which is preliminary data.</text>
</comment>
<dbReference type="PANTHER" id="PTHR11831:SF4">
    <property type="entry name" value="SMALL RIBOSOMAL SUBUNIT PROTEIN US4M"/>
    <property type="match status" value="1"/>
</dbReference>
<comment type="similarity">
    <text evidence="1 7 8">Belongs to the universal ribosomal protein uS4 family.</text>
</comment>
<keyword evidence="5 7" id="KW-0687">Ribonucleoprotein</keyword>
<dbReference type="FunFam" id="3.10.290.10:FF:000001">
    <property type="entry name" value="30S ribosomal protein S4"/>
    <property type="match status" value="1"/>
</dbReference>
<dbReference type="InterPro" id="IPR001912">
    <property type="entry name" value="Ribosomal_uS4_N"/>
</dbReference>
<name>A0A0F5MP71_9RICK</name>
<protein>
    <recommendedName>
        <fullName evidence="6 7">Small ribosomal subunit protein uS4</fullName>
    </recommendedName>
</protein>
<evidence type="ECO:0000313" key="12">
    <source>
        <dbReference type="EMBL" id="KKB96585.1"/>
    </source>
</evidence>
<dbReference type="InterPro" id="IPR036986">
    <property type="entry name" value="S4_RNA-bd_sf"/>
</dbReference>
<dbReference type="GO" id="GO:0042274">
    <property type="term" value="P:ribosomal small subunit biogenesis"/>
    <property type="evidence" value="ECO:0007669"/>
    <property type="project" value="TreeGrafter"/>
</dbReference>
<dbReference type="Gene3D" id="3.10.290.10">
    <property type="entry name" value="RNA-binding S4 domain"/>
    <property type="match status" value="1"/>
</dbReference>
<dbReference type="PROSITE" id="PS50889">
    <property type="entry name" value="S4"/>
    <property type="match status" value="1"/>
</dbReference>
<dbReference type="GO" id="GO:0003735">
    <property type="term" value="F:structural constituent of ribosome"/>
    <property type="evidence" value="ECO:0007669"/>
    <property type="project" value="InterPro"/>
</dbReference>
<comment type="function">
    <text evidence="7">With S5 and S12 plays an important role in translational accuracy.</text>
</comment>
<evidence type="ECO:0000313" key="13">
    <source>
        <dbReference type="Proteomes" id="UP000033358"/>
    </source>
</evidence>
<accession>A0A0F5MP71</accession>
<dbReference type="CDD" id="cd00165">
    <property type="entry name" value="S4"/>
    <property type="match status" value="1"/>
</dbReference>